<dbReference type="EMBL" id="VOLR01000003">
    <property type="protein sequence ID" value="TWX62445.1"/>
    <property type="molecule type" value="Genomic_DNA"/>
</dbReference>
<sequence>MNAILLSTALSFTAIAEVAVIVNPANSSALTDREISRIFLGKNKTFANGASVMAANLKDESAAREEFESKVLKKTSYQVKSYWAKLIFSGKAKPLAEFDSDADVLNFVAANPDAIGYIDAANVSDKVKVIKTFK</sequence>
<accession>A0A5C6QUH0</accession>
<evidence type="ECO:0000313" key="5">
    <source>
        <dbReference type="Proteomes" id="UP000321917"/>
    </source>
</evidence>
<feature type="signal peptide" evidence="1">
    <location>
        <begin position="1"/>
        <end position="16"/>
    </location>
</feature>
<dbReference type="Proteomes" id="UP000321917">
    <property type="component" value="Unassembled WGS sequence"/>
</dbReference>
<reference evidence="3 5" key="1">
    <citation type="submission" date="2019-07" db="EMBL/GenBank/DDBJ databases">
        <title>Genomes of sea-ice associated Colwellia species.</title>
        <authorList>
            <person name="Bowman J.P."/>
        </authorList>
    </citation>
    <scope>NUCLEOTIDE SEQUENCE [LARGE SCALE GENOMIC DNA]</scope>
    <source>
        <strain evidence="2 4">ACAM 607</strain>
        <strain evidence="3 5">IC036</strain>
    </source>
</reference>
<name>A0A5C6QUH0_9GAMM</name>
<protein>
    <submittedName>
        <fullName evidence="3">Phosphate ABC transporter substrate-binding protein</fullName>
    </submittedName>
</protein>
<comment type="caution">
    <text evidence="3">The sequence shown here is derived from an EMBL/GenBank/DDBJ whole genome shotgun (WGS) entry which is preliminary data.</text>
</comment>
<organism evidence="3 5">
    <name type="scientific">Colwellia hornerae</name>
    <dbReference type="NCBI Taxonomy" id="89402"/>
    <lineage>
        <taxon>Bacteria</taxon>
        <taxon>Pseudomonadati</taxon>
        <taxon>Pseudomonadota</taxon>
        <taxon>Gammaproteobacteria</taxon>
        <taxon>Alteromonadales</taxon>
        <taxon>Colwelliaceae</taxon>
        <taxon>Colwellia</taxon>
    </lineage>
</organism>
<dbReference type="SUPFAM" id="SSF53850">
    <property type="entry name" value="Periplasmic binding protein-like II"/>
    <property type="match status" value="1"/>
</dbReference>
<evidence type="ECO:0000313" key="2">
    <source>
        <dbReference type="EMBL" id="TWX62445.1"/>
    </source>
</evidence>
<keyword evidence="1" id="KW-0732">Signal</keyword>
<proteinExistence type="predicted"/>
<dbReference type="Proteomes" id="UP000321525">
    <property type="component" value="Unassembled WGS sequence"/>
</dbReference>
<dbReference type="OrthoDB" id="5368544at2"/>
<dbReference type="AlphaFoldDB" id="A0A5C6QUH0"/>
<evidence type="ECO:0000256" key="1">
    <source>
        <dbReference type="SAM" id="SignalP"/>
    </source>
</evidence>
<gene>
    <name evidence="2" type="ORF">ESZ26_02960</name>
    <name evidence="3" type="ORF">ESZ27_00405</name>
</gene>
<keyword evidence="4" id="KW-1185">Reference proteome</keyword>
<dbReference type="EMBL" id="VOLQ01000001">
    <property type="protein sequence ID" value="TWX72427.1"/>
    <property type="molecule type" value="Genomic_DNA"/>
</dbReference>
<evidence type="ECO:0000313" key="4">
    <source>
        <dbReference type="Proteomes" id="UP000321525"/>
    </source>
</evidence>
<evidence type="ECO:0000313" key="3">
    <source>
        <dbReference type="EMBL" id="TWX72427.1"/>
    </source>
</evidence>
<dbReference type="Gene3D" id="3.40.190.10">
    <property type="entry name" value="Periplasmic binding protein-like II"/>
    <property type="match status" value="1"/>
</dbReference>
<feature type="chain" id="PRO_5022855708" evidence="1">
    <location>
        <begin position="17"/>
        <end position="134"/>
    </location>
</feature>